<reference evidence="11" key="2">
    <citation type="submission" date="2013-12" db="EMBL/GenBank/DDBJ databases">
        <title>Evolution of pathogenesis and genome organization in the Tremellales.</title>
        <authorList>
            <person name="Cuomo C."/>
            <person name="Litvintseva A."/>
            <person name="Heitman J."/>
            <person name="Chen Y."/>
            <person name="Sun S."/>
            <person name="Springer D."/>
            <person name="Dromer F."/>
            <person name="Young S."/>
            <person name="Zeng Q."/>
            <person name="Chapman S."/>
            <person name="Gujja S."/>
            <person name="Saif S."/>
            <person name="Birren B."/>
        </authorList>
    </citation>
    <scope>NUCLEOTIDE SEQUENCE [LARGE SCALE GENOMIC DNA]</scope>
    <source>
        <strain evidence="11">BCC8398</strain>
    </source>
</reference>
<dbReference type="FunFam" id="3.40.50.720:FF:000033">
    <property type="entry name" value="Adenylyltransferase and sulfurtransferase MOCS3"/>
    <property type="match status" value="1"/>
</dbReference>
<dbReference type="Pfam" id="PF00581">
    <property type="entry name" value="Rhodanese"/>
    <property type="match status" value="1"/>
</dbReference>
<evidence type="ECO:0000256" key="2">
    <source>
        <dbReference type="ARBA" id="ARBA00022679"/>
    </source>
</evidence>
<proteinExistence type="predicted"/>
<evidence type="ECO:0000256" key="6">
    <source>
        <dbReference type="ARBA" id="ARBA00022786"/>
    </source>
</evidence>
<keyword evidence="7" id="KW-0067">ATP-binding</keyword>
<dbReference type="Gene3D" id="3.40.50.720">
    <property type="entry name" value="NAD(P)-binding Rossmann-like Domain"/>
    <property type="match status" value="1"/>
</dbReference>
<keyword evidence="3" id="KW-0819">tRNA processing</keyword>
<dbReference type="SMART" id="SM00450">
    <property type="entry name" value="RHOD"/>
    <property type="match status" value="1"/>
</dbReference>
<gene>
    <name evidence="10" type="ORF">I316_00651</name>
</gene>
<protein>
    <submittedName>
        <fullName evidence="10">Adenylyltransferase and sulfurtransferase</fullName>
    </submittedName>
</protein>
<keyword evidence="4 10" id="KW-0548">Nucleotidyltransferase</keyword>
<dbReference type="GO" id="GO:0005829">
    <property type="term" value="C:cytosol"/>
    <property type="evidence" value="ECO:0007669"/>
    <property type="project" value="UniProtKB-SubCell"/>
</dbReference>
<dbReference type="InterPro" id="IPR035985">
    <property type="entry name" value="Ubiquitin-activating_enz"/>
</dbReference>
<dbReference type="GO" id="GO:0004792">
    <property type="term" value="F:thiosulfate-cyanide sulfurtransferase activity"/>
    <property type="evidence" value="ECO:0007669"/>
    <property type="project" value="TreeGrafter"/>
</dbReference>
<dbReference type="GO" id="GO:0032447">
    <property type="term" value="P:protein urmylation"/>
    <property type="evidence" value="ECO:0007669"/>
    <property type="project" value="TreeGrafter"/>
</dbReference>
<dbReference type="InterPro" id="IPR001763">
    <property type="entry name" value="Rhodanese-like_dom"/>
</dbReference>
<dbReference type="CDD" id="cd00757">
    <property type="entry name" value="ThiF_MoeB_HesA_family"/>
    <property type="match status" value="1"/>
</dbReference>
<dbReference type="AlphaFoldDB" id="A0A1B9H2N0"/>
<dbReference type="GO" id="GO:0002143">
    <property type="term" value="P:tRNA wobble position uridine thiolation"/>
    <property type="evidence" value="ECO:0007669"/>
    <property type="project" value="TreeGrafter"/>
</dbReference>
<dbReference type="SUPFAM" id="SSF69572">
    <property type="entry name" value="Activating enzymes of the ubiquitin-like proteins"/>
    <property type="match status" value="1"/>
</dbReference>
<comment type="subcellular location">
    <subcellularLocation>
        <location evidence="1">Cytoplasm</location>
        <location evidence="1">Cytosol</location>
    </subcellularLocation>
</comment>
<evidence type="ECO:0000259" key="9">
    <source>
        <dbReference type="PROSITE" id="PS50206"/>
    </source>
</evidence>
<evidence type="ECO:0000256" key="3">
    <source>
        <dbReference type="ARBA" id="ARBA00022694"/>
    </source>
</evidence>
<dbReference type="STRING" id="1296120.A0A1B9H2N0"/>
<dbReference type="GO" id="GO:0016779">
    <property type="term" value="F:nucleotidyltransferase activity"/>
    <property type="evidence" value="ECO:0007669"/>
    <property type="project" value="UniProtKB-KW"/>
</dbReference>
<dbReference type="PANTHER" id="PTHR10953">
    <property type="entry name" value="UBIQUITIN-ACTIVATING ENZYME E1"/>
    <property type="match status" value="1"/>
</dbReference>
<evidence type="ECO:0000313" key="10">
    <source>
        <dbReference type="EMBL" id="OCF37526.1"/>
    </source>
</evidence>
<keyword evidence="5" id="KW-0547">Nucleotide-binding</keyword>
<feature type="compositionally biased region" description="Polar residues" evidence="8">
    <location>
        <begin position="1"/>
        <end position="15"/>
    </location>
</feature>
<feature type="region of interest" description="Disordered" evidence="8">
    <location>
        <begin position="1"/>
        <end position="21"/>
    </location>
</feature>
<dbReference type="EMBL" id="KV700122">
    <property type="protein sequence ID" value="OCF37526.1"/>
    <property type="molecule type" value="Genomic_DNA"/>
</dbReference>
<dbReference type="InterPro" id="IPR036873">
    <property type="entry name" value="Rhodanese-like_dom_sf"/>
</dbReference>
<dbReference type="InterPro" id="IPR045886">
    <property type="entry name" value="ThiF/MoeB/HesA"/>
</dbReference>
<dbReference type="GO" id="GO:0042292">
    <property type="term" value="F:URM1 activating enzyme activity"/>
    <property type="evidence" value="ECO:0007669"/>
    <property type="project" value="TreeGrafter"/>
</dbReference>
<dbReference type="PROSITE" id="PS50206">
    <property type="entry name" value="RHODANESE_3"/>
    <property type="match status" value="1"/>
</dbReference>
<reference evidence="10 11" key="1">
    <citation type="submission" date="2013-07" db="EMBL/GenBank/DDBJ databases">
        <title>The Genome Sequence of Cryptococcus heveanensis BCC8398.</title>
        <authorList>
            <consortium name="The Broad Institute Genome Sequencing Platform"/>
            <person name="Cuomo C."/>
            <person name="Litvintseva A."/>
            <person name="Chen Y."/>
            <person name="Heitman J."/>
            <person name="Sun S."/>
            <person name="Springer D."/>
            <person name="Dromer F."/>
            <person name="Young S.K."/>
            <person name="Zeng Q."/>
            <person name="Gargeya S."/>
            <person name="Fitzgerald M."/>
            <person name="Abouelleil A."/>
            <person name="Alvarado L."/>
            <person name="Berlin A.M."/>
            <person name="Chapman S.B."/>
            <person name="Dewar J."/>
            <person name="Goldberg J."/>
            <person name="Griggs A."/>
            <person name="Gujja S."/>
            <person name="Hansen M."/>
            <person name="Howarth C."/>
            <person name="Imamovic A."/>
            <person name="Larimer J."/>
            <person name="McCowan C."/>
            <person name="Murphy C."/>
            <person name="Pearson M."/>
            <person name="Priest M."/>
            <person name="Roberts A."/>
            <person name="Saif S."/>
            <person name="Shea T."/>
            <person name="Sykes S."/>
            <person name="Wortman J."/>
            <person name="Nusbaum C."/>
            <person name="Birren B."/>
        </authorList>
    </citation>
    <scope>NUCLEOTIDE SEQUENCE [LARGE SCALE GENOMIC DNA]</scope>
    <source>
        <strain evidence="10 11">BCC8398</strain>
    </source>
</reference>
<evidence type="ECO:0000256" key="4">
    <source>
        <dbReference type="ARBA" id="ARBA00022695"/>
    </source>
</evidence>
<name>A0A1B9H2N0_9TREE</name>
<evidence type="ECO:0000256" key="8">
    <source>
        <dbReference type="SAM" id="MobiDB-lite"/>
    </source>
</evidence>
<dbReference type="Pfam" id="PF00899">
    <property type="entry name" value="ThiF"/>
    <property type="match status" value="1"/>
</dbReference>
<sequence>MNYQAGPSTSSSQNAQEEEEVPLSLSLDEYARYGRQMIMPDFGLPGQLRLKNAKVAVVGAGGLGCPTLQYLAGAGVGTIAIFDHDTVGLSNLHRQILHTTDRIRMNKAESACLALRALNPKVNLIPHHVPITPSTALPLLRPYSMIIDCTDRPLTRYLLNDAAVRLDVPLVSGAAISSAGQWAVYGGATTSKDGSKKKRACYRCIWPSVLAGSGGNGKCEEQGVWGVVTGLVGTGMAGEAIKLIVGREDPQPLLHLHHLCSNPLIRTIRLKPPSTKCIACGPEPTISDDLEKFGYESFCAGAMGEGDEVTDETGLVVGGVGERISVKELDEIMRSPTSNDMVLVDTRPPVEFGICSLKGSTNIPLPSILKDPSIVPFKAEVVFLCKRGNDSQLAAKAIRQVQSSSAKQGRIRDVRGGLLAWSRDVDPEFPVY</sequence>
<dbReference type="PANTHER" id="PTHR10953:SF102">
    <property type="entry name" value="ADENYLYLTRANSFERASE AND SULFURTRANSFERASE MOCS3"/>
    <property type="match status" value="1"/>
</dbReference>
<keyword evidence="2 10" id="KW-0808">Transferase</keyword>
<dbReference type="OrthoDB" id="10261062at2759"/>
<keyword evidence="11" id="KW-1185">Reference proteome</keyword>
<accession>A0A1B9H2N0</accession>
<evidence type="ECO:0000256" key="7">
    <source>
        <dbReference type="ARBA" id="ARBA00022840"/>
    </source>
</evidence>
<feature type="domain" description="Rhodanese" evidence="9">
    <location>
        <begin position="337"/>
        <end position="430"/>
    </location>
</feature>
<dbReference type="Gene3D" id="3.40.250.10">
    <property type="entry name" value="Rhodanese-like domain"/>
    <property type="match status" value="1"/>
</dbReference>
<dbReference type="Proteomes" id="UP000092666">
    <property type="component" value="Unassembled WGS sequence"/>
</dbReference>
<keyword evidence="6" id="KW-0833">Ubl conjugation pathway</keyword>
<dbReference type="InterPro" id="IPR000594">
    <property type="entry name" value="ThiF_NAD_FAD-bd"/>
</dbReference>
<evidence type="ECO:0000313" key="11">
    <source>
        <dbReference type="Proteomes" id="UP000092666"/>
    </source>
</evidence>
<organism evidence="10 11">
    <name type="scientific">Kwoniella heveanensis BCC8398</name>
    <dbReference type="NCBI Taxonomy" id="1296120"/>
    <lineage>
        <taxon>Eukaryota</taxon>
        <taxon>Fungi</taxon>
        <taxon>Dikarya</taxon>
        <taxon>Basidiomycota</taxon>
        <taxon>Agaricomycotina</taxon>
        <taxon>Tremellomycetes</taxon>
        <taxon>Tremellales</taxon>
        <taxon>Cryptococcaceae</taxon>
        <taxon>Kwoniella</taxon>
    </lineage>
</organism>
<evidence type="ECO:0000256" key="1">
    <source>
        <dbReference type="ARBA" id="ARBA00004514"/>
    </source>
</evidence>
<dbReference type="GO" id="GO:0005524">
    <property type="term" value="F:ATP binding"/>
    <property type="evidence" value="ECO:0007669"/>
    <property type="project" value="UniProtKB-KW"/>
</dbReference>
<evidence type="ECO:0000256" key="5">
    <source>
        <dbReference type="ARBA" id="ARBA00022741"/>
    </source>
</evidence>